<dbReference type="AlphaFoldDB" id="A0AAW1MGN5"/>
<evidence type="ECO:0000313" key="2">
    <source>
        <dbReference type="Proteomes" id="UP001458880"/>
    </source>
</evidence>
<sequence length="422" mass="48923">MVIHVRPGNQHEISKRALLFPRSTVLQLTVGLSFLIEFNKKRKVVWDSAYQQNFDLPYNLTNFMPITYYARSSGDIDVSREEFYVYLMNTLDHGDIDVSREEFYVYLMNTLDQLELNGEQCLLRAICEVAQTPFHTNKKNSVLEKIAQFVFTPSQCCNFDNKLEQERTLKNSSLTERLLHAQRQCCNFDNKLEQERTLKNSSLTERLLHAQRDGMTSKNCGLIYSKFLFVVFRYCAGDDHKITKRTLLFPATTVLQLTYGIGFPVRFDKQRQVVWNNAYQTNFDLPFNLTNFRVSTYYSRSAGDDIDISRETLYVYIMNTLDKLELNGEECLLRAICESARTPFDTKKSVLERIAQFVFTPLNCCNFDKNLEKERGLDNATLSQNLLLAHSIGLLENGDCNSVYSKCVVSIIDLISRKFYTN</sequence>
<dbReference type="Proteomes" id="UP001458880">
    <property type="component" value="Unassembled WGS sequence"/>
</dbReference>
<keyword evidence="2" id="KW-1185">Reference proteome</keyword>
<organism evidence="1 2">
    <name type="scientific">Popillia japonica</name>
    <name type="common">Japanese beetle</name>
    <dbReference type="NCBI Taxonomy" id="7064"/>
    <lineage>
        <taxon>Eukaryota</taxon>
        <taxon>Metazoa</taxon>
        <taxon>Ecdysozoa</taxon>
        <taxon>Arthropoda</taxon>
        <taxon>Hexapoda</taxon>
        <taxon>Insecta</taxon>
        <taxon>Pterygota</taxon>
        <taxon>Neoptera</taxon>
        <taxon>Endopterygota</taxon>
        <taxon>Coleoptera</taxon>
        <taxon>Polyphaga</taxon>
        <taxon>Scarabaeiformia</taxon>
        <taxon>Scarabaeidae</taxon>
        <taxon>Rutelinae</taxon>
        <taxon>Popillia</taxon>
    </lineage>
</organism>
<evidence type="ECO:0000313" key="1">
    <source>
        <dbReference type="EMBL" id="KAK9745396.1"/>
    </source>
</evidence>
<dbReference type="EMBL" id="JASPKY010000049">
    <property type="protein sequence ID" value="KAK9745396.1"/>
    <property type="molecule type" value="Genomic_DNA"/>
</dbReference>
<dbReference type="PANTHER" id="PTHR21398:SF4">
    <property type="entry name" value="AGAP002980-PA"/>
    <property type="match status" value="1"/>
</dbReference>
<dbReference type="InterPro" id="IPR006631">
    <property type="entry name" value="DM4_12"/>
</dbReference>
<dbReference type="PANTHER" id="PTHR21398">
    <property type="entry name" value="AGAP007094-PA"/>
    <property type="match status" value="1"/>
</dbReference>
<gene>
    <name evidence="1" type="ORF">QE152_g6962</name>
</gene>
<name>A0AAW1MGN5_POPJA</name>
<comment type="caution">
    <text evidence="1">The sequence shown here is derived from an EMBL/GenBank/DDBJ whole genome shotgun (WGS) entry which is preliminary data.</text>
</comment>
<dbReference type="Pfam" id="PF07841">
    <property type="entry name" value="DM4_12"/>
    <property type="match status" value="2"/>
</dbReference>
<accession>A0AAW1MGN5</accession>
<reference evidence="1 2" key="1">
    <citation type="journal article" date="2024" name="BMC Genomics">
        <title>De novo assembly and annotation of Popillia japonica's genome with initial clues to its potential as an invasive pest.</title>
        <authorList>
            <person name="Cucini C."/>
            <person name="Boschi S."/>
            <person name="Funari R."/>
            <person name="Cardaioli E."/>
            <person name="Iannotti N."/>
            <person name="Marturano G."/>
            <person name="Paoli F."/>
            <person name="Bruttini M."/>
            <person name="Carapelli A."/>
            <person name="Frati F."/>
            <person name="Nardi F."/>
        </authorList>
    </citation>
    <scope>NUCLEOTIDE SEQUENCE [LARGE SCALE GENOMIC DNA]</scope>
    <source>
        <strain evidence="1">DMR45628</strain>
    </source>
</reference>
<protein>
    <submittedName>
        <fullName evidence="1">DM4/DM12 family</fullName>
    </submittedName>
</protein>
<dbReference type="SMART" id="SM00718">
    <property type="entry name" value="DM4_12"/>
    <property type="match status" value="2"/>
</dbReference>
<proteinExistence type="predicted"/>